<feature type="non-terminal residue" evidence="1">
    <location>
        <position position="22"/>
    </location>
</feature>
<name>G7MYX5_MACMU</name>
<accession>G7MYX5</accession>
<organism evidence="1">
    <name type="scientific">Macaca mulatta</name>
    <name type="common">Rhesus macaque</name>
    <dbReference type="NCBI Taxonomy" id="9544"/>
    <lineage>
        <taxon>Eukaryota</taxon>
        <taxon>Metazoa</taxon>
        <taxon>Chordata</taxon>
        <taxon>Craniata</taxon>
        <taxon>Vertebrata</taxon>
        <taxon>Euteleostomi</taxon>
        <taxon>Mammalia</taxon>
        <taxon>Eutheria</taxon>
        <taxon>Euarchontoglires</taxon>
        <taxon>Primates</taxon>
        <taxon>Haplorrhini</taxon>
        <taxon>Catarrhini</taxon>
        <taxon>Cercopithecidae</taxon>
        <taxon>Cercopithecinae</taxon>
        <taxon>Macaca</taxon>
    </lineage>
</organism>
<gene>
    <name evidence="1" type="ORF">EGK_18429</name>
</gene>
<reference evidence="1" key="1">
    <citation type="journal article" date="2011" name="Nat. Biotechnol.">
        <title>Genome sequencing and comparison of two nonhuman primate animal models, the cynomolgus and Chinese rhesus macaques.</title>
        <authorList>
            <person name="Yan G."/>
            <person name="Zhang G."/>
            <person name="Fang X."/>
            <person name="Zhang Y."/>
            <person name="Li C."/>
            <person name="Ling F."/>
            <person name="Cooper D.N."/>
            <person name="Li Q."/>
            <person name="Li Y."/>
            <person name="van Gool A.J."/>
            <person name="Du H."/>
            <person name="Chen J."/>
            <person name="Chen R."/>
            <person name="Zhang P."/>
            <person name="Huang Z."/>
            <person name="Thompson J.R."/>
            <person name="Meng Y."/>
            <person name="Bai Y."/>
            <person name="Wang J."/>
            <person name="Zhuo M."/>
            <person name="Wang T."/>
            <person name="Huang Y."/>
            <person name="Wei L."/>
            <person name="Li J."/>
            <person name="Wang Z."/>
            <person name="Hu H."/>
            <person name="Yang P."/>
            <person name="Le L."/>
            <person name="Stenson P.D."/>
            <person name="Li B."/>
            <person name="Liu X."/>
            <person name="Ball E.V."/>
            <person name="An N."/>
            <person name="Huang Q."/>
            <person name="Zhang Y."/>
            <person name="Fan W."/>
            <person name="Zhang X."/>
            <person name="Li Y."/>
            <person name="Wang W."/>
            <person name="Katze M.G."/>
            <person name="Su B."/>
            <person name="Nielsen R."/>
            <person name="Yang H."/>
            <person name="Wang J."/>
            <person name="Wang X."/>
            <person name="Wang J."/>
        </authorList>
    </citation>
    <scope>NUCLEOTIDE SEQUENCE [LARGE SCALE GENOMIC DNA]</scope>
    <source>
        <strain evidence="1">CR-5</strain>
    </source>
</reference>
<feature type="non-terminal residue" evidence="1">
    <location>
        <position position="1"/>
    </location>
</feature>
<proteinExistence type="predicted"/>
<evidence type="ECO:0000313" key="1">
    <source>
        <dbReference type="EMBL" id="EHH28084.1"/>
    </source>
</evidence>
<dbReference type="Proteomes" id="UP000013456">
    <property type="component" value="Chromosome 7"/>
</dbReference>
<sequence>CAFSGICTLHFHSCSEINSSLA</sequence>
<dbReference type="AlphaFoldDB" id="G7MYX5"/>
<protein>
    <submittedName>
        <fullName evidence="1">Uncharacterized protein</fullName>
    </submittedName>
</protein>
<dbReference type="EMBL" id="CM001259">
    <property type="protein sequence ID" value="EHH28084.1"/>
    <property type="molecule type" value="Genomic_DNA"/>
</dbReference>